<evidence type="ECO:0000256" key="1">
    <source>
        <dbReference type="ARBA" id="ARBA00004141"/>
    </source>
</evidence>
<dbReference type="InterPro" id="IPR011990">
    <property type="entry name" value="TPR-like_helical_dom_sf"/>
</dbReference>
<feature type="transmembrane region" description="Helical" evidence="5">
    <location>
        <begin position="505"/>
        <end position="522"/>
    </location>
</feature>
<feature type="transmembrane region" description="Helical" evidence="5">
    <location>
        <begin position="450"/>
        <end position="470"/>
    </location>
</feature>
<dbReference type="InterPro" id="IPR051533">
    <property type="entry name" value="WaaL-like"/>
</dbReference>
<dbReference type="eggNOG" id="COG3307">
    <property type="taxonomic scope" value="Bacteria"/>
</dbReference>
<dbReference type="KEGG" id="tco:Theco_3918"/>
<evidence type="ECO:0000256" key="4">
    <source>
        <dbReference type="ARBA" id="ARBA00023136"/>
    </source>
</evidence>
<feature type="transmembrane region" description="Helical" evidence="5">
    <location>
        <begin position="212"/>
        <end position="230"/>
    </location>
</feature>
<evidence type="ECO:0000256" key="2">
    <source>
        <dbReference type="ARBA" id="ARBA00022692"/>
    </source>
</evidence>
<dbReference type="STRING" id="717605.Theco_3918"/>
<protein>
    <submittedName>
        <fullName evidence="7">Lipid A core-O-antigen ligase-like enyme</fullName>
    </submittedName>
</protein>
<evidence type="ECO:0000313" key="8">
    <source>
        <dbReference type="Proteomes" id="UP000010795"/>
    </source>
</evidence>
<gene>
    <name evidence="7" type="ordered locus">Theco_3918</name>
</gene>
<name>L0EKW7_THECK</name>
<feature type="transmembrane region" description="Helical" evidence="5">
    <location>
        <begin position="308"/>
        <end position="328"/>
    </location>
</feature>
<feature type="domain" description="O-antigen ligase-related" evidence="6">
    <location>
        <begin position="314"/>
        <end position="459"/>
    </location>
</feature>
<feature type="transmembrane region" description="Helical" evidence="5">
    <location>
        <begin position="258"/>
        <end position="277"/>
    </location>
</feature>
<proteinExistence type="predicted"/>
<feature type="transmembrane region" description="Helical" evidence="5">
    <location>
        <begin position="112"/>
        <end position="132"/>
    </location>
</feature>
<dbReference type="eggNOG" id="COG0457">
    <property type="taxonomic scope" value="Bacteria"/>
</dbReference>
<feature type="transmembrane region" description="Helical" evidence="5">
    <location>
        <begin position="88"/>
        <end position="106"/>
    </location>
</feature>
<dbReference type="Proteomes" id="UP000010795">
    <property type="component" value="Chromosome"/>
</dbReference>
<dbReference type="GO" id="GO:0016874">
    <property type="term" value="F:ligase activity"/>
    <property type="evidence" value="ECO:0007669"/>
    <property type="project" value="UniProtKB-KW"/>
</dbReference>
<dbReference type="Pfam" id="PF04932">
    <property type="entry name" value="Wzy_C"/>
    <property type="match status" value="1"/>
</dbReference>
<feature type="transmembrane region" description="Helical" evidence="5">
    <location>
        <begin position="60"/>
        <end position="76"/>
    </location>
</feature>
<comment type="subcellular location">
    <subcellularLocation>
        <location evidence="1">Membrane</location>
        <topology evidence="1">Multi-pass membrane protein</topology>
    </subcellularLocation>
</comment>
<feature type="transmembrane region" description="Helical" evidence="5">
    <location>
        <begin position="542"/>
        <end position="560"/>
    </location>
</feature>
<reference evidence="8" key="1">
    <citation type="submission" date="2012-01" db="EMBL/GenBank/DDBJ databases">
        <title>Complete sequence of chromosome of Thermobacillus composti KWC4.</title>
        <authorList>
            <person name="Lucas S."/>
            <person name="Han J."/>
            <person name="Lapidus A."/>
            <person name="Cheng J.-F."/>
            <person name="Goodwin L."/>
            <person name="Pitluck S."/>
            <person name="Peters L."/>
            <person name="Ovchinnikova G."/>
            <person name="Teshima H."/>
            <person name="Detter J.C."/>
            <person name="Han C."/>
            <person name="Tapia R."/>
            <person name="Land M."/>
            <person name="Hauser L."/>
            <person name="Kyrpides N."/>
            <person name="Ivanova N."/>
            <person name="Pagani I."/>
            <person name="Anderson I."/>
            <person name="Woyke T."/>
        </authorList>
    </citation>
    <scope>NUCLEOTIDE SEQUENCE [LARGE SCALE GENOMIC DNA]</scope>
    <source>
        <strain evidence="8">DSM 18247 / JCM 13945 / KWC4</strain>
    </source>
</reference>
<dbReference type="OrthoDB" id="1808577at2"/>
<keyword evidence="3 5" id="KW-1133">Transmembrane helix</keyword>
<dbReference type="Gene3D" id="1.25.40.10">
    <property type="entry name" value="Tetratricopeptide repeat domain"/>
    <property type="match status" value="1"/>
</dbReference>
<evidence type="ECO:0000256" key="3">
    <source>
        <dbReference type="ARBA" id="ARBA00022989"/>
    </source>
</evidence>
<feature type="transmembrane region" description="Helical" evidence="5">
    <location>
        <begin position="186"/>
        <end position="205"/>
    </location>
</feature>
<feature type="transmembrane region" description="Helical" evidence="5">
    <location>
        <begin position="144"/>
        <end position="166"/>
    </location>
</feature>
<keyword evidence="8" id="KW-1185">Reference proteome</keyword>
<dbReference type="RefSeq" id="WP_015256639.1">
    <property type="nucleotide sequence ID" value="NC_019897.1"/>
</dbReference>
<sequence>MSNYQYRKSSNAKPKIEKFDFSITQWASVFGMAIFFLFFPYQSGLFNGFTYDFEPPIYEAAMYVSAVFLVVLAYLSRNMKFDCPEFPLGTGMVLIPFVYWISSFQAVSYHNAVVMVFVTAVYAVFFLTAQSLVSTRATRLAAELILYVSGYAIVIFGLLNAMGHIYKKDAIWFTSGAYRLTSVFQYSNTYAGFLLALLLCAAFSAVNAKRRVVSWLHAFMLVPIWISFMLTYSRGALVLLPVLALAFVVFLRLDRQIAYAGALLVSAAASFVILGPFTERYVEIMQIVLPKFDGDPAKLRSVWDWTSWQNWLLLLAAAIVTSFLTVAIRAAQPWLEHRLSRLEKFRFSSFVLPAASALLGALVFWIMFGSQIAGKLLPQSISERIANINFRQHSVLERMTFYQDALKVSADYPLLGAGGGAWNALYEKYQNNPYVSRQAHSFFFQTLVEVGWIGLLIVIGLIGIIFAFYLRQYWKERAEQPGHFVFFILVFSILAHSMIDFDMSYVYIGALVFFSLGVLGAVYRDNVRLPRFSLLNQVRWRYLYPAFLGLMSVTILIQVYQEYTAAHYYQRALTMAVKEQRPLHELLDPLDKAIAYSPAHPTYNYVKIDWLSQAFRQTGDRSYALQAKELIERIKSTESYDRMIILSKYRNHKDLGEYNELMETLEEGISKFQWDIQFYETAIMEYALNGNSVKATDPDRAQIYWNRGMELYEEILRREQLLASLPEEQLQGRSFDVTPFIRQAVGQILYGQGRYEDAVSMLQPLVESDLRDIYNRIGVRHYLAALHKLGQSDTELMNRLIEADPNEHAYLELLLQ</sequence>
<evidence type="ECO:0000256" key="5">
    <source>
        <dbReference type="SAM" id="Phobius"/>
    </source>
</evidence>
<keyword evidence="4 5" id="KW-0472">Membrane</keyword>
<evidence type="ECO:0000313" key="7">
    <source>
        <dbReference type="EMBL" id="AGA59925.1"/>
    </source>
</evidence>
<dbReference type="PANTHER" id="PTHR37422">
    <property type="entry name" value="TEICHURONIC ACID BIOSYNTHESIS PROTEIN TUAE"/>
    <property type="match status" value="1"/>
</dbReference>
<dbReference type="InterPro" id="IPR007016">
    <property type="entry name" value="O-antigen_ligase-rel_domated"/>
</dbReference>
<dbReference type="EMBL" id="CP003255">
    <property type="protein sequence ID" value="AGA59925.1"/>
    <property type="molecule type" value="Genomic_DNA"/>
</dbReference>
<accession>L0EKW7</accession>
<feature type="transmembrane region" description="Helical" evidence="5">
    <location>
        <begin position="236"/>
        <end position="253"/>
    </location>
</feature>
<feature type="transmembrane region" description="Helical" evidence="5">
    <location>
        <begin position="482"/>
        <end position="499"/>
    </location>
</feature>
<dbReference type="HOGENOM" id="CLU_011929_0_0_9"/>
<keyword evidence="2 5" id="KW-0812">Transmembrane</keyword>
<dbReference type="PANTHER" id="PTHR37422:SF13">
    <property type="entry name" value="LIPOPOLYSACCHARIDE BIOSYNTHESIS PROTEIN PA4999-RELATED"/>
    <property type="match status" value="1"/>
</dbReference>
<feature type="transmembrane region" description="Helical" evidence="5">
    <location>
        <begin position="349"/>
        <end position="368"/>
    </location>
</feature>
<feature type="transmembrane region" description="Helical" evidence="5">
    <location>
        <begin position="21"/>
        <end position="40"/>
    </location>
</feature>
<dbReference type="GO" id="GO:0016020">
    <property type="term" value="C:membrane"/>
    <property type="evidence" value="ECO:0007669"/>
    <property type="project" value="UniProtKB-SubCell"/>
</dbReference>
<organism evidence="7 8">
    <name type="scientific">Thermobacillus composti (strain DSM 18247 / JCM 13945 / KWC4)</name>
    <dbReference type="NCBI Taxonomy" id="717605"/>
    <lineage>
        <taxon>Bacteria</taxon>
        <taxon>Bacillati</taxon>
        <taxon>Bacillota</taxon>
        <taxon>Bacilli</taxon>
        <taxon>Bacillales</taxon>
        <taxon>Paenibacillaceae</taxon>
        <taxon>Thermobacillus</taxon>
    </lineage>
</organism>
<dbReference type="AlphaFoldDB" id="L0EKW7"/>
<evidence type="ECO:0000259" key="6">
    <source>
        <dbReference type="Pfam" id="PF04932"/>
    </source>
</evidence>
<keyword evidence="7" id="KW-0436">Ligase</keyword>